<dbReference type="InterPro" id="IPR036961">
    <property type="entry name" value="Kinesin_motor_dom_sf"/>
</dbReference>
<dbReference type="GO" id="GO:0005524">
    <property type="term" value="F:ATP binding"/>
    <property type="evidence" value="ECO:0007669"/>
    <property type="project" value="UniProtKB-UniRule"/>
</dbReference>
<gene>
    <name evidence="5" type="primary">KAR3_3</name>
    <name evidence="5" type="ORF">SLS62_011072</name>
</gene>
<evidence type="ECO:0000256" key="1">
    <source>
        <dbReference type="PROSITE-ProRule" id="PRU00283"/>
    </source>
</evidence>
<feature type="coiled-coil region" evidence="2">
    <location>
        <begin position="638"/>
        <end position="742"/>
    </location>
</feature>
<protein>
    <submittedName>
        <fullName evidence="5">Kinesin-like nuclear fusion protein</fullName>
    </submittedName>
</protein>
<dbReference type="GO" id="GO:0008017">
    <property type="term" value="F:microtubule binding"/>
    <property type="evidence" value="ECO:0007669"/>
    <property type="project" value="InterPro"/>
</dbReference>
<dbReference type="InterPro" id="IPR001752">
    <property type="entry name" value="Kinesin_motor_dom"/>
</dbReference>
<dbReference type="EMBL" id="JAKJXP020000167">
    <property type="protein sequence ID" value="KAK7740630.1"/>
    <property type="molecule type" value="Genomic_DNA"/>
</dbReference>
<organism evidence="5 6">
    <name type="scientific">Diatrype stigma</name>
    <dbReference type="NCBI Taxonomy" id="117547"/>
    <lineage>
        <taxon>Eukaryota</taxon>
        <taxon>Fungi</taxon>
        <taxon>Dikarya</taxon>
        <taxon>Ascomycota</taxon>
        <taxon>Pezizomycotina</taxon>
        <taxon>Sordariomycetes</taxon>
        <taxon>Xylariomycetidae</taxon>
        <taxon>Xylariales</taxon>
        <taxon>Diatrypaceae</taxon>
        <taxon>Diatrype</taxon>
    </lineage>
</organism>
<dbReference type="SMART" id="SM00129">
    <property type="entry name" value="KISc"/>
    <property type="match status" value="1"/>
</dbReference>
<dbReference type="Gene3D" id="3.40.850.10">
    <property type="entry name" value="Kinesin motor domain"/>
    <property type="match status" value="1"/>
</dbReference>
<evidence type="ECO:0000256" key="2">
    <source>
        <dbReference type="SAM" id="Coils"/>
    </source>
</evidence>
<reference evidence="5 6" key="1">
    <citation type="submission" date="2024-02" db="EMBL/GenBank/DDBJ databases">
        <title>De novo assembly and annotation of 12 fungi associated with fruit tree decline syndrome in Ontario, Canada.</title>
        <authorList>
            <person name="Sulman M."/>
            <person name="Ellouze W."/>
            <person name="Ilyukhin E."/>
        </authorList>
    </citation>
    <scope>NUCLEOTIDE SEQUENCE [LARGE SCALE GENOMIC DNA]</scope>
    <source>
        <strain evidence="5 6">M11/M66-122</strain>
    </source>
</reference>
<dbReference type="Pfam" id="PF00225">
    <property type="entry name" value="Kinesin"/>
    <property type="match status" value="1"/>
</dbReference>
<dbReference type="InterPro" id="IPR027417">
    <property type="entry name" value="P-loop_NTPase"/>
</dbReference>
<feature type="coiled-coil region" evidence="2">
    <location>
        <begin position="52"/>
        <end position="254"/>
    </location>
</feature>
<dbReference type="PROSITE" id="PS50067">
    <property type="entry name" value="KINESIN_MOTOR_2"/>
    <property type="match status" value="1"/>
</dbReference>
<name>A0AAN9U5W5_9PEZI</name>
<keyword evidence="1" id="KW-0067">ATP-binding</keyword>
<evidence type="ECO:0000313" key="6">
    <source>
        <dbReference type="Proteomes" id="UP001320420"/>
    </source>
</evidence>
<dbReference type="AlphaFoldDB" id="A0AAN9U5W5"/>
<comment type="caution">
    <text evidence="5">The sequence shown here is derived from an EMBL/GenBank/DDBJ whole genome shotgun (WGS) entry which is preliminary data.</text>
</comment>
<dbReference type="GO" id="GO:0007018">
    <property type="term" value="P:microtubule-based movement"/>
    <property type="evidence" value="ECO:0007669"/>
    <property type="project" value="InterPro"/>
</dbReference>
<keyword evidence="6" id="KW-1185">Reference proteome</keyword>
<evidence type="ECO:0000256" key="3">
    <source>
        <dbReference type="SAM" id="MobiDB-lite"/>
    </source>
</evidence>
<proteinExistence type="inferred from homology"/>
<dbReference type="InterPro" id="IPR027640">
    <property type="entry name" value="Kinesin-like_fam"/>
</dbReference>
<keyword evidence="1" id="KW-0505">Motor protein</keyword>
<comment type="similarity">
    <text evidence="1">Belongs to the TRAFAC class myosin-kinesin ATPase superfamily. Kinesin family.</text>
</comment>
<feature type="compositionally biased region" description="Polar residues" evidence="3">
    <location>
        <begin position="1111"/>
        <end position="1121"/>
    </location>
</feature>
<feature type="domain" description="Kinesin motor" evidence="4">
    <location>
        <begin position="774"/>
        <end position="1107"/>
    </location>
</feature>
<dbReference type="Proteomes" id="UP001320420">
    <property type="component" value="Unassembled WGS sequence"/>
</dbReference>
<evidence type="ECO:0000259" key="4">
    <source>
        <dbReference type="PROSITE" id="PS50067"/>
    </source>
</evidence>
<feature type="coiled-coil region" evidence="2">
    <location>
        <begin position="519"/>
        <end position="553"/>
    </location>
</feature>
<evidence type="ECO:0000313" key="5">
    <source>
        <dbReference type="EMBL" id="KAK7740630.1"/>
    </source>
</evidence>
<sequence>MQSAERNHLVKRNNLEQDHRKAIHKFRDQQRALEYRLEVTRKDHDHASKEAELQQRNEITNIERRYEKLIHENATALEKKNELAQQLQGQLDTLAGKLQREHETEMRNREKDIQKLQEDVNGHLFEKAHLLEQHRDQVEALKATENLLKRIDAQQASKDDLKKAHEEQNKLLQAIEKGIQEMDASQPNKDNVTQQYEEQAKSLQTIKKQLEDMDGRQLDKAIAMEKYDEQVKSLTAIEAQLQKMDERQRNQEGDSTRHEEQLNSLQAIEKHLVEIDARQLDKDNATAVYQEQMNALNGIGKRLEDMSARQVEVGNVTARYEEQVESLNAVRRRIEEMDERQLDANLIVKYEAQITSLNAIGKRLEDIDARQLDKDNATQKHDEEVQILRGIESLLKDMNNPDIATRKQEEQAESFRAIETLIKKLDEHQPDKDLLEANHREQVQELKMIGDLVKALSAQQPQEKLAQTHQEQMEALNSIGNLVNNISTQNFAQRHEEQVKTLIVIEDLLKEVTAQHPDRREIIEKHEEQLRNIKSLESEFKVQLENVENAINTFGSEQHGKEYLERKHQEILQALERTRPEEPDASLKTQLTGIQQLLRKIDTQQQTAQQMITEQPPIQVLDESHLPKTGPIEDTELLRKMKEENEDMQQRFQGLADRLEEANRALASARLEMQQTGLDKEALERSAASWRQEKGDLESQLATVTNAAANAKTVGDNLESEIDRLQRELDTERKHLELETKRLQAHIGELAKKSEAQEYGRRHLFEQVQTLRGNIRVMCRIRPPLPETPQKLLVDFHPARGEFVDHYQKIEVIAERATATGQVRQSSKFLECERIFTAEHTNKDVFEEISQLTASAMQGKKVTIFCYGQTGSGKTFTMNHRVDAEGGSASDDDGIIHRSLRMVFADASATRARYRYDMQMSIVEVYINDLIDLLHARKKHTIKSMDEATEKEMTSYEAVDGLIEQALNNRVVGATNANASSSRSHLILCFKLQRTVLAEGPEQGRVDRGILNLIDLAGSEKNKETGATGQRLEESKAINGSIFELNQSITALAEGRPKRPGHTLTRVLDPCLGRGCRVVMFVMVSPLKKDQAETENTMAKAETAAKAKLNSKITLSPTSPLNARARRSSIPVLKKDPTGTRKGPAINPKGK</sequence>
<feature type="region of interest" description="Disordered" evidence="3">
    <location>
        <begin position="1106"/>
        <end position="1151"/>
    </location>
</feature>
<dbReference type="GO" id="GO:0003777">
    <property type="term" value="F:microtubule motor activity"/>
    <property type="evidence" value="ECO:0007669"/>
    <property type="project" value="InterPro"/>
</dbReference>
<feature type="binding site" evidence="1">
    <location>
        <begin position="868"/>
        <end position="875"/>
    </location>
    <ligand>
        <name>ATP</name>
        <dbReference type="ChEBI" id="CHEBI:30616"/>
    </ligand>
</feature>
<dbReference type="PRINTS" id="PR00380">
    <property type="entry name" value="KINESINHEAVY"/>
</dbReference>
<accession>A0AAN9U5W5</accession>
<dbReference type="SUPFAM" id="SSF52540">
    <property type="entry name" value="P-loop containing nucleoside triphosphate hydrolases"/>
    <property type="match status" value="1"/>
</dbReference>
<keyword evidence="1" id="KW-0547">Nucleotide-binding</keyword>
<keyword evidence="2" id="KW-0175">Coiled coil</keyword>
<dbReference type="PANTHER" id="PTHR47972">
    <property type="entry name" value="KINESIN-LIKE PROTEIN KLP-3"/>
    <property type="match status" value="1"/>
</dbReference>